<evidence type="ECO:0000256" key="1">
    <source>
        <dbReference type="SAM" id="MobiDB-lite"/>
    </source>
</evidence>
<keyword evidence="3" id="KW-1185">Reference proteome</keyword>
<protein>
    <submittedName>
        <fullName evidence="2">Uncharacterized protein</fullName>
    </submittedName>
</protein>
<organism evidence="2 3">
    <name type="scientific">Aldrovandia affinis</name>
    <dbReference type="NCBI Taxonomy" id="143900"/>
    <lineage>
        <taxon>Eukaryota</taxon>
        <taxon>Metazoa</taxon>
        <taxon>Chordata</taxon>
        <taxon>Craniata</taxon>
        <taxon>Vertebrata</taxon>
        <taxon>Euteleostomi</taxon>
        <taxon>Actinopterygii</taxon>
        <taxon>Neopterygii</taxon>
        <taxon>Teleostei</taxon>
        <taxon>Notacanthiformes</taxon>
        <taxon>Halosauridae</taxon>
        <taxon>Aldrovandia</taxon>
    </lineage>
</organism>
<evidence type="ECO:0000313" key="2">
    <source>
        <dbReference type="EMBL" id="KAJ8394158.1"/>
    </source>
</evidence>
<comment type="caution">
    <text evidence="2">The sequence shown here is derived from an EMBL/GenBank/DDBJ whole genome shotgun (WGS) entry which is preliminary data.</text>
</comment>
<name>A0AAD7S1F3_9TELE</name>
<dbReference type="Proteomes" id="UP001221898">
    <property type="component" value="Unassembled WGS sequence"/>
</dbReference>
<accession>A0AAD7S1F3</accession>
<feature type="region of interest" description="Disordered" evidence="1">
    <location>
        <begin position="50"/>
        <end position="79"/>
    </location>
</feature>
<proteinExistence type="predicted"/>
<reference evidence="2" key="1">
    <citation type="journal article" date="2023" name="Science">
        <title>Genome structures resolve the early diversification of teleost fishes.</title>
        <authorList>
            <person name="Parey E."/>
            <person name="Louis A."/>
            <person name="Montfort J."/>
            <person name="Bouchez O."/>
            <person name="Roques C."/>
            <person name="Iampietro C."/>
            <person name="Lluch J."/>
            <person name="Castinel A."/>
            <person name="Donnadieu C."/>
            <person name="Desvignes T."/>
            <person name="Floi Bucao C."/>
            <person name="Jouanno E."/>
            <person name="Wen M."/>
            <person name="Mejri S."/>
            <person name="Dirks R."/>
            <person name="Jansen H."/>
            <person name="Henkel C."/>
            <person name="Chen W.J."/>
            <person name="Zahm M."/>
            <person name="Cabau C."/>
            <person name="Klopp C."/>
            <person name="Thompson A.W."/>
            <person name="Robinson-Rechavi M."/>
            <person name="Braasch I."/>
            <person name="Lecointre G."/>
            <person name="Bobe J."/>
            <person name="Postlethwait J.H."/>
            <person name="Berthelot C."/>
            <person name="Roest Crollius H."/>
            <person name="Guiguen Y."/>
        </authorList>
    </citation>
    <scope>NUCLEOTIDE SEQUENCE</scope>
    <source>
        <strain evidence="2">NC1722</strain>
    </source>
</reference>
<evidence type="ECO:0000313" key="3">
    <source>
        <dbReference type="Proteomes" id="UP001221898"/>
    </source>
</evidence>
<feature type="region of interest" description="Disordered" evidence="1">
    <location>
        <begin position="131"/>
        <end position="154"/>
    </location>
</feature>
<dbReference type="AlphaFoldDB" id="A0AAD7S1F3"/>
<gene>
    <name evidence="2" type="ORF">AAFF_G00049630</name>
</gene>
<dbReference type="EMBL" id="JAINUG010000129">
    <property type="protein sequence ID" value="KAJ8394158.1"/>
    <property type="molecule type" value="Genomic_DNA"/>
</dbReference>
<sequence>MNDNNLAEAPGPAVGIDRQIIRGPELLITSGEAIRGMRSRSVSAVTVCQRDKGHGKGPADSGFHFSSAGARPPPGPDISGFRFLLPGSCRANRGRAWADHAARSPAIRCGNGPPLPPGGVRHLPGRCTSRTRYGARESGGEGALKRSHSVTPGV</sequence>